<dbReference type="AlphaFoldDB" id="A0A0G4EY65"/>
<dbReference type="OrthoDB" id="63815at2759"/>
<protein>
    <submittedName>
        <fullName evidence="2">Uncharacterized protein</fullName>
    </submittedName>
</protein>
<evidence type="ECO:0000256" key="1">
    <source>
        <dbReference type="SAM" id="MobiDB-lite"/>
    </source>
</evidence>
<dbReference type="Proteomes" id="UP000041254">
    <property type="component" value="Unassembled WGS sequence"/>
</dbReference>
<feature type="region of interest" description="Disordered" evidence="1">
    <location>
        <begin position="274"/>
        <end position="294"/>
    </location>
</feature>
<gene>
    <name evidence="2" type="ORF">Vbra_8498</name>
</gene>
<feature type="compositionally biased region" description="Low complexity" evidence="1">
    <location>
        <begin position="9"/>
        <end position="23"/>
    </location>
</feature>
<accession>A0A0G4EY65</accession>
<feature type="region of interest" description="Disordered" evidence="1">
    <location>
        <begin position="1"/>
        <end position="59"/>
    </location>
</feature>
<keyword evidence="3" id="KW-1185">Reference proteome</keyword>
<proteinExistence type="predicted"/>
<evidence type="ECO:0000313" key="3">
    <source>
        <dbReference type="Proteomes" id="UP000041254"/>
    </source>
</evidence>
<feature type="compositionally biased region" description="Gly residues" evidence="1">
    <location>
        <begin position="45"/>
        <end position="54"/>
    </location>
</feature>
<dbReference type="VEuPathDB" id="CryptoDB:Vbra_8498"/>
<evidence type="ECO:0000313" key="2">
    <source>
        <dbReference type="EMBL" id="CEM04065.1"/>
    </source>
</evidence>
<name>A0A0G4EY65_VITBC</name>
<dbReference type="InParanoid" id="A0A0G4EY65"/>
<organism evidence="2 3">
    <name type="scientific">Vitrella brassicaformis (strain CCMP3155)</name>
    <dbReference type="NCBI Taxonomy" id="1169540"/>
    <lineage>
        <taxon>Eukaryota</taxon>
        <taxon>Sar</taxon>
        <taxon>Alveolata</taxon>
        <taxon>Colpodellida</taxon>
        <taxon>Vitrellaceae</taxon>
        <taxon>Vitrella</taxon>
    </lineage>
</organism>
<reference evidence="2 3" key="1">
    <citation type="submission" date="2014-11" db="EMBL/GenBank/DDBJ databases">
        <authorList>
            <person name="Zhu J."/>
            <person name="Qi W."/>
            <person name="Song R."/>
        </authorList>
    </citation>
    <scope>NUCLEOTIDE SEQUENCE [LARGE SCALE GENOMIC DNA]</scope>
</reference>
<dbReference type="EMBL" id="CDMY01000347">
    <property type="protein sequence ID" value="CEM04065.1"/>
    <property type="molecule type" value="Genomic_DNA"/>
</dbReference>
<sequence length="294" mass="32020">MGDSHDPGELLAQEQEEQPQAVVEKPRQQQRSFHWHSSSSTQQQYGGGGGGGDGCTYSTQISTQCRNDGSGRKCETIKRVFRRCPGRPLEEVECTRETTDGDDAPLSDAPSSFSIFGSDNSLPSAAMDFDAFADPSRFFNRVFNDDAGIFGGMFGPSLFDRLLGFGHQDGNGGVDDGDALGGVPGFPFGGMGWGGEGEDPAAAPHQSEPPSRGVVDDFMRSFFGVYPNQQHRSSFPPPSAPRDLDDDGGQLVMQRRHPMAFLFPRVFFVPHDHGMQGPSQRRRGEEYPEGCFEV</sequence>